<dbReference type="GO" id="GO:0006281">
    <property type="term" value="P:DNA repair"/>
    <property type="evidence" value="ECO:0007669"/>
    <property type="project" value="InterPro"/>
</dbReference>
<dbReference type="InterPro" id="IPR004808">
    <property type="entry name" value="AP_endonuc_1"/>
</dbReference>
<dbReference type="PROSITE" id="PS51435">
    <property type="entry name" value="AP_NUCLEASE_F1_4"/>
    <property type="match status" value="1"/>
</dbReference>
<feature type="domain" description="Endonuclease/exonuclease/phosphatase" evidence="6">
    <location>
        <begin position="2"/>
        <end position="230"/>
    </location>
</feature>
<sequence length="238" mass="27507">MATWNVNSIRARFDKLKEWIAYAKPDVICLQETKIKDEEFPYSELEDLGYFGCHFGTSQWNGVAVLSKSRADSIQIGFSSNWQDQEARMVAGVFDDLWIASVYVPNGRSLEDQHYQFKLRWLEELQKEVSLQRERGRSVLVAGDFNVAPTDLDVWDPASFVGATHVSEAEREALRRIEQVGMVDIFRKLYPTQRIYTWWDFRQGAFHKGQGLRIDLVLADVDLAKRQAWGLSTEKHAK</sequence>
<dbReference type="PROSITE" id="PS00726">
    <property type="entry name" value="AP_NUCLEASE_F1_1"/>
    <property type="match status" value="1"/>
</dbReference>
<dbReference type="GO" id="GO:0004519">
    <property type="term" value="F:endonuclease activity"/>
    <property type="evidence" value="ECO:0007669"/>
    <property type="project" value="InterPro"/>
</dbReference>
<dbReference type="GO" id="GO:0008311">
    <property type="term" value="F:double-stranded DNA 3'-5' DNA exonuclease activity"/>
    <property type="evidence" value="ECO:0007669"/>
    <property type="project" value="InterPro"/>
</dbReference>
<organism evidence="7">
    <name type="scientific">mine drainage metagenome</name>
    <dbReference type="NCBI Taxonomy" id="410659"/>
    <lineage>
        <taxon>unclassified sequences</taxon>
        <taxon>metagenomes</taxon>
        <taxon>ecological metagenomes</taxon>
    </lineage>
</organism>
<dbReference type="NCBIfam" id="TIGR00633">
    <property type="entry name" value="xth"/>
    <property type="match status" value="1"/>
</dbReference>
<dbReference type="InterPro" id="IPR005135">
    <property type="entry name" value="Endo/exonuclease/phosphatase"/>
</dbReference>
<evidence type="ECO:0000313" key="7">
    <source>
        <dbReference type="EMBL" id="EQD46704.1"/>
    </source>
</evidence>
<evidence type="ECO:0000256" key="2">
    <source>
        <dbReference type="ARBA" id="ARBA00007092"/>
    </source>
</evidence>
<dbReference type="NCBIfam" id="TIGR00195">
    <property type="entry name" value="exoDNase_III"/>
    <property type="match status" value="1"/>
</dbReference>
<dbReference type="GO" id="GO:0046872">
    <property type="term" value="F:metal ion binding"/>
    <property type="evidence" value="ECO:0007669"/>
    <property type="project" value="UniProtKB-KW"/>
</dbReference>
<reference evidence="7" key="2">
    <citation type="journal article" date="2014" name="ISME J.">
        <title>Microbial stratification in low pH oxic and suboxic macroscopic growths along an acid mine drainage.</title>
        <authorList>
            <person name="Mendez-Garcia C."/>
            <person name="Mesa V."/>
            <person name="Sprenger R.R."/>
            <person name="Richter M."/>
            <person name="Diez M.S."/>
            <person name="Solano J."/>
            <person name="Bargiela R."/>
            <person name="Golyshina O.V."/>
            <person name="Manteca A."/>
            <person name="Ramos J.L."/>
            <person name="Gallego J.R."/>
            <person name="Llorente I."/>
            <person name="Martins Dos Santos V.A."/>
            <person name="Jensen O.N."/>
            <person name="Pelaez A.I."/>
            <person name="Sanchez J."/>
            <person name="Ferrer M."/>
        </authorList>
    </citation>
    <scope>NUCLEOTIDE SEQUENCE</scope>
</reference>
<gene>
    <name evidence="7" type="ORF">B1A_14506</name>
</gene>
<evidence type="ECO:0000256" key="1">
    <source>
        <dbReference type="ARBA" id="ARBA00001946"/>
    </source>
</evidence>
<evidence type="ECO:0000256" key="3">
    <source>
        <dbReference type="ARBA" id="ARBA00022723"/>
    </source>
</evidence>
<evidence type="ECO:0000256" key="5">
    <source>
        <dbReference type="ARBA" id="ARBA00022842"/>
    </source>
</evidence>
<accession>T1B1E8</accession>
<dbReference type="PANTHER" id="PTHR43250:SF2">
    <property type="entry name" value="EXODEOXYRIBONUCLEASE III"/>
    <property type="match status" value="1"/>
</dbReference>
<evidence type="ECO:0000256" key="4">
    <source>
        <dbReference type="ARBA" id="ARBA00022801"/>
    </source>
</evidence>
<dbReference type="InterPro" id="IPR036691">
    <property type="entry name" value="Endo/exonu/phosph_ase_sf"/>
</dbReference>
<keyword evidence="5" id="KW-0460">Magnesium</keyword>
<reference evidence="7" key="1">
    <citation type="submission" date="2013-08" db="EMBL/GenBank/DDBJ databases">
        <authorList>
            <person name="Mendez C."/>
            <person name="Richter M."/>
            <person name="Ferrer M."/>
            <person name="Sanchez J."/>
        </authorList>
    </citation>
    <scope>NUCLEOTIDE SEQUENCE</scope>
</reference>
<proteinExistence type="inferred from homology"/>
<dbReference type="InterPro" id="IPR037493">
    <property type="entry name" value="ExoIII-like"/>
</dbReference>
<dbReference type="Gene3D" id="3.60.10.10">
    <property type="entry name" value="Endonuclease/exonuclease/phosphatase"/>
    <property type="match status" value="1"/>
</dbReference>
<dbReference type="EMBL" id="AUZX01010648">
    <property type="protein sequence ID" value="EQD46704.1"/>
    <property type="molecule type" value="Genomic_DNA"/>
</dbReference>
<dbReference type="Pfam" id="PF03372">
    <property type="entry name" value="Exo_endo_phos"/>
    <property type="match status" value="1"/>
</dbReference>
<dbReference type="AlphaFoldDB" id="T1B1E8"/>
<keyword evidence="4" id="KW-0378">Hydrolase</keyword>
<keyword evidence="3" id="KW-0479">Metal-binding</keyword>
<dbReference type="GO" id="GO:0003677">
    <property type="term" value="F:DNA binding"/>
    <property type="evidence" value="ECO:0007669"/>
    <property type="project" value="InterPro"/>
</dbReference>
<evidence type="ECO:0000259" key="6">
    <source>
        <dbReference type="Pfam" id="PF03372"/>
    </source>
</evidence>
<dbReference type="SUPFAM" id="SSF56219">
    <property type="entry name" value="DNase I-like"/>
    <property type="match status" value="1"/>
</dbReference>
<comment type="cofactor">
    <cofactor evidence="1">
        <name>Mg(2+)</name>
        <dbReference type="ChEBI" id="CHEBI:18420"/>
    </cofactor>
</comment>
<dbReference type="PANTHER" id="PTHR43250">
    <property type="entry name" value="EXODEOXYRIBONUCLEASE III"/>
    <property type="match status" value="1"/>
</dbReference>
<protein>
    <submittedName>
        <fullName evidence="7">Exodeoxyribonuclease III Xth</fullName>
    </submittedName>
</protein>
<name>T1B1E8_9ZZZZ</name>
<comment type="caution">
    <text evidence="7">The sequence shown here is derived from an EMBL/GenBank/DDBJ whole genome shotgun (WGS) entry which is preliminary data.</text>
</comment>
<dbReference type="InterPro" id="IPR020847">
    <property type="entry name" value="AP_endonuclease_F1_BS"/>
</dbReference>
<comment type="similarity">
    <text evidence="2">Belongs to the DNA repair enzymes AP/ExoA family.</text>
</comment>